<keyword evidence="2" id="KW-1185">Reference proteome</keyword>
<dbReference type="EMBL" id="LT838813">
    <property type="protein sequence ID" value="SMD44123.1"/>
    <property type="molecule type" value="Genomic_DNA"/>
</dbReference>
<dbReference type="RefSeq" id="WP_084120953.1">
    <property type="nucleotide sequence ID" value="NZ_LT838813.1"/>
</dbReference>
<sequence length="103" mass="12405">MKEILKLIESMPTMMDVDQELKIINMLMEYTYHEVVLNEKDFLKILDALQTSHMQTIFEVNKNNYYYFLRFSNWLDSITKEFKSKDVVIFIFNVSETMKAVMN</sequence>
<dbReference type="Proteomes" id="UP000192333">
    <property type="component" value="Chromosome I"/>
</dbReference>
<protein>
    <submittedName>
        <fullName evidence="1">Uncharacterized protein</fullName>
    </submittedName>
</protein>
<accession>A0A1W2H5D0</accession>
<organism evidence="1 2">
    <name type="scientific">Aquiflexum balticum DSM 16537</name>
    <dbReference type="NCBI Taxonomy" id="758820"/>
    <lineage>
        <taxon>Bacteria</taxon>
        <taxon>Pseudomonadati</taxon>
        <taxon>Bacteroidota</taxon>
        <taxon>Cytophagia</taxon>
        <taxon>Cytophagales</taxon>
        <taxon>Cyclobacteriaceae</taxon>
        <taxon>Aquiflexum</taxon>
    </lineage>
</organism>
<proteinExistence type="predicted"/>
<name>A0A1W2H5D0_9BACT</name>
<gene>
    <name evidence="1" type="ORF">SAMN00777080_2738</name>
</gene>
<reference evidence="2" key="1">
    <citation type="submission" date="2017-04" db="EMBL/GenBank/DDBJ databases">
        <authorList>
            <person name="Varghese N."/>
            <person name="Submissions S."/>
        </authorList>
    </citation>
    <scope>NUCLEOTIDE SEQUENCE [LARGE SCALE GENOMIC DNA]</scope>
    <source>
        <strain evidence="2">DSM 16537</strain>
    </source>
</reference>
<dbReference type="AlphaFoldDB" id="A0A1W2H5D0"/>
<evidence type="ECO:0000313" key="1">
    <source>
        <dbReference type="EMBL" id="SMD44123.1"/>
    </source>
</evidence>
<dbReference type="STRING" id="758820.SAMN00777080_2738"/>
<dbReference type="OrthoDB" id="9979081at2"/>
<evidence type="ECO:0000313" key="2">
    <source>
        <dbReference type="Proteomes" id="UP000192333"/>
    </source>
</evidence>